<feature type="compositionally biased region" description="Polar residues" evidence="1">
    <location>
        <begin position="31"/>
        <end position="53"/>
    </location>
</feature>
<sequence>MPSAPQPKADGTPDFEAMNRHVGDLKAKYAQNAQNYEQNTGHPHPNLSSSQANSGGEGSGQEVGQSRGNADMDGPEGFADRGQPTDTSTGKDHGAELVGQEQVDGQGEEKSSISAEGHGSHV</sequence>
<evidence type="ECO:0000313" key="2">
    <source>
        <dbReference type="EMBL" id="PWN17974.1"/>
    </source>
</evidence>
<feature type="region of interest" description="Disordered" evidence="1">
    <location>
        <begin position="1"/>
        <end position="122"/>
    </location>
</feature>
<organism evidence="2 3">
    <name type="scientific">Pseudomicrostroma glucosiphilum</name>
    <dbReference type="NCBI Taxonomy" id="1684307"/>
    <lineage>
        <taxon>Eukaryota</taxon>
        <taxon>Fungi</taxon>
        <taxon>Dikarya</taxon>
        <taxon>Basidiomycota</taxon>
        <taxon>Ustilaginomycotina</taxon>
        <taxon>Exobasidiomycetes</taxon>
        <taxon>Microstromatales</taxon>
        <taxon>Microstromatales incertae sedis</taxon>
        <taxon>Pseudomicrostroma</taxon>
    </lineage>
</organism>
<dbReference type="Proteomes" id="UP000245942">
    <property type="component" value="Unassembled WGS sequence"/>
</dbReference>
<dbReference type="EMBL" id="KZ819339">
    <property type="protein sequence ID" value="PWN17974.1"/>
    <property type="molecule type" value="Genomic_DNA"/>
</dbReference>
<dbReference type="OrthoDB" id="3359119at2759"/>
<dbReference type="GeneID" id="37016321"/>
<name>A0A316TZ70_9BASI</name>
<accession>A0A316TZ70</accession>
<dbReference type="RefSeq" id="XP_025345134.1">
    <property type="nucleotide sequence ID" value="XM_025494587.1"/>
</dbReference>
<evidence type="ECO:0000256" key="1">
    <source>
        <dbReference type="SAM" id="MobiDB-lite"/>
    </source>
</evidence>
<keyword evidence="3" id="KW-1185">Reference proteome</keyword>
<gene>
    <name evidence="2" type="ORF">BCV69DRAFT_301714</name>
</gene>
<evidence type="ECO:0000313" key="3">
    <source>
        <dbReference type="Proteomes" id="UP000245942"/>
    </source>
</evidence>
<feature type="compositionally biased region" description="Basic and acidic residues" evidence="1">
    <location>
        <begin position="17"/>
        <end position="27"/>
    </location>
</feature>
<protein>
    <submittedName>
        <fullName evidence="2">Uncharacterized protein</fullName>
    </submittedName>
</protein>
<reference evidence="2 3" key="1">
    <citation type="journal article" date="2018" name="Mol. Biol. Evol.">
        <title>Broad Genomic Sampling Reveals a Smut Pathogenic Ancestry of the Fungal Clade Ustilaginomycotina.</title>
        <authorList>
            <person name="Kijpornyongpan T."/>
            <person name="Mondo S.J."/>
            <person name="Barry K."/>
            <person name="Sandor L."/>
            <person name="Lee J."/>
            <person name="Lipzen A."/>
            <person name="Pangilinan J."/>
            <person name="LaButti K."/>
            <person name="Hainaut M."/>
            <person name="Henrissat B."/>
            <person name="Grigoriev I.V."/>
            <person name="Spatafora J.W."/>
            <person name="Aime M.C."/>
        </authorList>
    </citation>
    <scope>NUCLEOTIDE SEQUENCE [LARGE SCALE GENOMIC DNA]</scope>
    <source>
        <strain evidence="2 3">MCA 4718</strain>
    </source>
</reference>
<proteinExistence type="predicted"/>
<dbReference type="AlphaFoldDB" id="A0A316TZ70"/>